<accession>A0A1G9K2T9</accession>
<dbReference type="InterPro" id="IPR027417">
    <property type="entry name" value="P-loop_NTPase"/>
</dbReference>
<protein>
    <submittedName>
        <fullName evidence="4">Helicase conserved C-terminal domain-containing protein</fullName>
    </submittedName>
</protein>
<dbReference type="Pfam" id="PF00176">
    <property type="entry name" value="SNF2-rel_dom"/>
    <property type="match status" value="1"/>
</dbReference>
<dbReference type="InterPro" id="IPR001650">
    <property type="entry name" value="Helicase_C-like"/>
</dbReference>
<dbReference type="Pfam" id="PF00271">
    <property type="entry name" value="Helicase_C"/>
    <property type="match status" value="1"/>
</dbReference>
<dbReference type="Gene3D" id="3.40.50.10810">
    <property type="entry name" value="Tandem AAA-ATPase domain"/>
    <property type="match status" value="1"/>
</dbReference>
<proteinExistence type="predicted"/>
<keyword evidence="1" id="KW-0378">Hydrolase</keyword>
<evidence type="ECO:0000259" key="2">
    <source>
        <dbReference type="PROSITE" id="PS51192"/>
    </source>
</evidence>
<dbReference type="InterPro" id="IPR038718">
    <property type="entry name" value="SNF2-like_sf"/>
</dbReference>
<feature type="domain" description="Helicase ATP-binding" evidence="2">
    <location>
        <begin position="269"/>
        <end position="452"/>
    </location>
</feature>
<dbReference type="AlphaFoldDB" id="A0A1G9K2T9"/>
<dbReference type="CDD" id="cd18793">
    <property type="entry name" value="SF2_C_SNF"/>
    <property type="match status" value="1"/>
</dbReference>
<dbReference type="Gene3D" id="3.40.50.300">
    <property type="entry name" value="P-loop containing nucleotide triphosphate hydrolases"/>
    <property type="match status" value="1"/>
</dbReference>
<dbReference type="InterPro" id="IPR014001">
    <property type="entry name" value="Helicase_ATP-bd"/>
</dbReference>
<dbReference type="InterPro" id="IPR000330">
    <property type="entry name" value="SNF2_N"/>
</dbReference>
<dbReference type="GO" id="GO:0004386">
    <property type="term" value="F:helicase activity"/>
    <property type="evidence" value="ECO:0007669"/>
    <property type="project" value="UniProtKB-KW"/>
</dbReference>
<reference evidence="4 5" key="1">
    <citation type="submission" date="2016-10" db="EMBL/GenBank/DDBJ databases">
        <authorList>
            <person name="de Groot N.N."/>
        </authorList>
    </citation>
    <scope>NUCLEOTIDE SEQUENCE [LARGE SCALE GENOMIC DNA]</scope>
    <source>
        <strain evidence="4 5">CGMCC 1.9159</strain>
    </source>
</reference>
<dbReference type="PROSITE" id="PS51194">
    <property type="entry name" value="HELICASE_CTER"/>
    <property type="match status" value="1"/>
</dbReference>
<keyword evidence="4" id="KW-0347">Helicase</keyword>
<dbReference type="GO" id="GO:0016787">
    <property type="term" value="F:hydrolase activity"/>
    <property type="evidence" value="ECO:0007669"/>
    <property type="project" value="UniProtKB-KW"/>
</dbReference>
<dbReference type="OrthoDB" id="9814088at2"/>
<dbReference type="SMART" id="SM00487">
    <property type="entry name" value="DEXDc"/>
    <property type="match status" value="1"/>
</dbReference>
<evidence type="ECO:0000256" key="1">
    <source>
        <dbReference type="ARBA" id="ARBA00022801"/>
    </source>
</evidence>
<dbReference type="EMBL" id="FNGP01000002">
    <property type="protein sequence ID" value="SDL43734.1"/>
    <property type="molecule type" value="Genomic_DNA"/>
</dbReference>
<dbReference type="Proteomes" id="UP000199475">
    <property type="component" value="Unassembled WGS sequence"/>
</dbReference>
<gene>
    <name evidence="4" type="ORF">SAMN04488242_1596</name>
</gene>
<dbReference type="Pfam" id="PF18731">
    <property type="entry name" value="HEPN_Swt1"/>
    <property type="match status" value="1"/>
</dbReference>
<dbReference type="PANTHER" id="PTHR45766">
    <property type="entry name" value="DNA ANNEALING HELICASE AND ENDONUCLEASE ZRANB3 FAMILY MEMBER"/>
    <property type="match status" value="1"/>
</dbReference>
<sequence length="1171" mass="131591">MREHLSTLTSLLRRILRRELSTLGPNWWTDNVLGKLTYQQSAQAREQGWTRLEDLDTAAILRVLDQNWDVFRRRSLVKWDDRNLLREAASVRNRHAHDAPGRQPSPDRIHRDIETLALLAESLEPDSDETVRLVAARSEALKALAPAAPNRPSQELVIPTTSAEESASGFAPGDEVQVKARPELKGVVTRVNGVGSTARLTVSHGNTRQTYYASQVEAIEVQTSEELSADELKARLTAAHVLHPSVSRLYSLNSGRIDYEPYQYRPVMKLINADRPRLLIADDVGVGKTIEAGLIIKELQARQKLDSILVICPKPLVVENKWRAELKRFDEDFVHLDPSTLRYCIEETRAEGRWPSRFSKAILPYSLLDERLLLGEETPRRNRPGLISLVPPVKFDLVIVDEAHHVRNSDTWSHRVVKHLLDSAEAAVLISATPIQTGSDDLRNLLRLLRPDVFADGQTFDLMREPNADLARIESTIRIAGEGWQDTALDALDRALETTWGTRVLRADPRTQQLRDLLVSGANESRDRVKALRLAQSLNTFSGIINRTRRRDIGSFTTRKPETLEVDFTPQQAAVHADLLDLAGRISTEKGHGQSLDFILSTLQRQAASSLNGLAPFVEDLLQRKLDAEELSEADADDELLDASALSSYVAEIRDIAKRASELTNDPKLDRLLSYVNEKQQLPNNKLLVFSTFRHTLRYLLDHLSGAGIRVGVVHGGVPDDERRGLRARFAKPQTEPDAIDVLLSSEVGTEGLDYQFCDALVNYDLPWNPMRIEQRIGRIDRRGQRSETVAIKNLIVSGTVDAHIYERCLVRIGVFERALGGSEAILGDLTREIRKIGEDLTLSEAERALRLQQLADNRIGRIQEQEELEERESALFGLPLRRLDAEGVEQASSLWLAPDQLRRLVQHYLRSRGYERADSLFDRPVAVLRPTRDVREALKADCDALNSAQTSSWQRWLDIGGDQARRLTFDPALAVDGDIELLSPVHDLVRTAAAHVGPFAPDSAFSLQVRANDIPMGQHSVAIYAWTYLGARDDFEVRITTSDKHLSNGLSDLLVAATDSSGAPLESVEDLDEHHYAEWVDARASHIDQTRSHVENQLASLVTTHQARVLLLEDQIATASHDNIRRMRESELRTLEDDFETRIRRLRKTIERTDITSTLLCAGTVEVVHE</sequence>
<dbReference type="SUPFAM" id="SSF52540">
    <property type="entry name" value="P-loop containing nucleoside triphosphate hydrolases"/>
    <property type="match status" value="2"/>
</dbReference>
<keyword evidence="4" id="KW-0547">Nucleotide-binding</keyword>
<feature type="domain" description="Helicase C-terminal" evidence="3">
    <location>
        <begin position="668"/>
        <end position="831"/>
    </location>
</feature>
<dbReference type="PANTHER" id="PTHR45766:SF6">
    <property type="entry name" value="SWI_SNF-RELATED MATRIX-ASSOCIATED ACTIN-DEPENDENT REGULATOR OF CHROMATIN SUBFAMILY A-LIKE PROTEIN 1"/>
    <property type="match status" value="1"/>
</dbReference>
<keyword evidence="5" id="KW-1185">Reference proteome</keyword>
<evidence type="ECO:0000259" key="3">
    <source>
        <dbReference type="PROSITE" id="PS51194"/>
    </source>
</evidence>
<dbReference type="GO" id="GO:0005524">
    <property type="term" value="F:ATP binding"/>
    <property type="evidence" value="ECO:0007669"/>
    <property type="project" value="InterPro"/>
</dbReference>
<dbReference type="RefSeq" id="WP_093250700.1">
    <property type="nucleotide sequence ID" value="NZ_FNGP01000002.1"/>
</dbReference>
<dbReference type="PROSITE" id="PS51192">
    <property type="entry name" value="HELICASE_ATP_BIND_1"/>
    <property type="match status" value="1"/>
</dbReference>
<evidence type="ECO:0000313" key="4">
    <source>
        <dbReference type="EMBL" id="SDL43734.1"/>
    </source>
</evidence>
<dbReference type="SMART" id="SM00490">
    <property type="entry name" value="HELICc"/>
    <property type="match status" value="1"/>
</dbReference>
<name>A0A1G9K2T9_9ACTN</name>
<keyword evidence="4" id="KW-0067">ATP-binding</keyword>
<organism evidence="4 5">
    <name type="scientific">Tessaracoccus oleiagri</name>
    <dbReference type="NCBI Taxonomy" id="686624"/>
    <lineage>
        <taxon>Bacteria</taxon>
        <taxon>Bacillati</taxon>
        <taxon>Actinomycetota</taxon>
        <taxon>Actinomycetes</taxon>
        <taxon>Propionibacteriales</taxon>
        <taxon>Propionibacteriaceae</taxon>
        <taxon>Tessaracoccus</taxon>
    </lineage>
</organism>
<dbReference type="InterPro" id="IPR041650">
    <property type="entry name" value="HEPN_Swt1"/>
</dbReference>
<dbReference type="STRING" id="686624.SAMN04488242_1596"/>
<dbReference type="InterPro" id="IPR049730">
    <property type="entry name" value="SNF2/RAD54-like_C"/>
</dbReference>
<evidence type="ECO:0000313" key="5">
    <source>
        <dbReference type="Proteomes" id="UP000199475"/>
    </source>
</evidence>